<keyword evidence="6 9" id="KW-0547">Nucleotide-binding</keyword>
<organism evidence="12 13">
    <name type="scientific">Solitalea koreensis</name>
    <dbReference type="NCBI Taxonomy" id="543615"/>
    <lineage>
        <taxon>Bacteria</taxon>
        <taxon>Pseudomonadati</taxon>
        <taxon>Bacteroidota</taxon>
        <taxon>Sphingobacteriia</taxon>
        <taxon>Sphingobacteriales</taxon>
        <taxon>Sphingobacteriaceae</taxon>
        <taxon>Solitalea</taxon>
    </lineage>
</organism>
<dbReference type="PANTHER" id="PTHR32182">
    <property type="entry name" value="DNA REPLICATION AND REPAIR PROTEIN RECF"/>
    <property type="match status" value="1"/>
</dbReference>
<dbReference type="PROSITE" id="PS00618">
    <property type="entry name" value="RECF_2"/>
    <property type="match status" value="1"/>
</dbReference>
<dbReference type="GO" id="GO:0009432">
    <property type="term" value="P:SOS response"/>
    <property type="evidence" value="ECO:0007669"/>
    <property type="project" value="UniProtKB-UniRule"/>
</dbReference>
<evidence type="ECO:0000313" key="13">
    <source>
        <dbReference type="Proteomes" id="UP000315971"/>
    </source>
</evidence>
<dbReference type="Proteomes" id="UP000315971">
    <property type="component" value="Unassembled WGS sequence"/>
</dbReference>
<dbReference type="PANTHER" id="PTHR32182:SF0">
    <property type="entry name" value="DNA REPLICATION AND REPAIR PROTEIN RECF"/>
    <property type="match status" value="1"/>
</dbReference>
<keyword evidence="9 10" id="KW-0234">DNA repair</keyword>
<keyword evidence="4 9" id="KW-0963">Cytoplasm</keyword>
<dbReference type="GO" id="GO:0003697">
    <property type="term" value="F:single-stranded DNA binding"/>
    <property type="evidence" value="ECO:0007669"/>
    <property type="project" value="UniProtKB-UniRule"/>
</dbReference>
<evidence type="ECO:0000256" key="4">
    <source>
        <dbReference type="ARBA" id="ARBA00022490"/>
    </source>
</evidence>
<evidence type="ECO:0000256" key="8">
    <source>
        <dbReference type="ARBA" id="ARBA00023125"/>
    </source>
</evidence>
<keyword evidence="9 10" id="KW-0742">SOS response</keyword>
<evidence type="ECO:0000256" key="2">
    <source>
        <dbReference type="ARBA" id="ARBA00008016"/>
    </source>
</evidence>
<accession>A0A521B0Z1</accession>
<dbReference type="OrthoDB" id="9803889at2"/>
<feature type="domain" description="RecF/RecN/SMC N-terminal" evidence="11">
    <location>
        <begin position="2"/>
        <end position="352"/>
    </location>
</feature>
<dbReference type="InterPro" id="IPR003395">
    <property type="entry name" value="RecF/RecN/SMC_N"/>
</dbReference>
<comment type="subcellular location">
    <subcellularLocation>
        <location evidence="1 9 10">Cytoplasm</location>
    </subcellularLocation>
</comment>
<evidence type="ECO:0000256" key="7">
    <source>
        <dbReference type="ARBA" id="ARBA00022840"/>
    </source>
</evidence>
<evidence type="ECO:0000256" key="1">
    <source>
        <dbReference type="ARBA" id="ARBA00004496"/>
    </source>
</evidence>
<evidence type="ECO:0000256" key="5">
    <source>
        <dbReference type="ARBA" id="ARBA00022705"/>
    </source>
</evidence>
<dbReference type="AlphaFoldDB" id="A0A521B0Z1"/>
<sequence length="382" mass="44373">MYLQKLTLLNFKNYIEAELHFNDGVNCFVGNNGAGKTNLLDAIHYLSLCKSYFNPVDSQQIRYEQDYFMLQGVFEKGGNEEVIFCGLKKNQKKQFKRNKKDYGRLVDHIGQFPLVMISPYDISLVIEGSEERRKFVDNVISQTDNRYLDMLIVYNKNLANRNSLLRQFADRGAVDEDLLSIYDEQIISAGTAIYHKRKAFLETFTEIFNKHYKYISAEAEQVTLVYESQLNTEDFAAGLKRTLAKDRVLQRTNFGIHKDELEFGIHGYALKKFGSQGQQKSFLIALKLAQYSYLYQVKGFKPLLLLDDIFDKLDDLRIKKLMQMVVQDNFGQIFITDTNRERTEKVFNEIGVPINVFEVYRGEIVAMDKDPVDKSESMNKKQ</sequence>
<keyword evidence="13" id="KW-1185">Reference proteome</keyword>
<dbReference type="InterPro" id="IPR027417">
    <property type="entry name" value="P-loop_NTPase"/>
</dbReference>
<keyword evidence="7 9" id="KW-0067">ATP-binding</keyword>
<dbReference type="InterPro" id="IPR042174">
    <property type="entry name" value="RecF_2"/>
</dbReference>
<dbReference type="HAMAP" id="MF_00365">
    <property type="entry name" value="RecF"/>
    <property type="match status" value="1"/>
</dbReference>
<dbReference type="Gene3D" id="3.40.50.300">
    <property type="entry name" value="P-loop containing nucleotide triphosphate hydrolases"/>
    <property type="match status" value="1"/>
</dbReference>
<proteinExistence type="inferred from homology"/>
<evidence type="ECO:0000256" key="9">
    <source>
        <dbReference type="HAMAP-Rule" id="MF_00365"/>
    </source>
</evidence>
<dbReference type="PROSITE" id="PS00617">
    <property type="entry name" value="RECF_1"/>
    <property type="match status" value="1"/>
</dbReference>
<dbReference type="GO" id="GO:0006302">
    <property type="term" value="P:double-strand break repair"/>
    <property type="evidence" value="ECO:0007669"/>
    <property type="project" value="TreeGrafter"/>
</dbReference>
<keyword evidence="8 9" id="KW-0238">DNA-binding</keyword>
<keyword evidence="5 9" id="KW-0235">DNA replication</keyword>
<dbReference type="InterPro" id="IPR018078">
    <property type="entry name" value="DNA-binding_RecF_CS"/>
</dbReference>
<evidence type="ECO:0000313" key="12">
    <source>
        <dbReference type="EMBL" id="SMO40773.1"/>
    </source>
</evidence>
<dbReference type="GO" id="GO:0000731">
    <property type="term" value="P:DNA synthesis involved in DNA repair"/>
    <property type="evidence" value="ECO:0007669"/>
    <property type="project" value="TreeGrafter"/>
</dbReference>
<protein>
    <recommendedName>
        <fullName evidence="3 9">DNA replication and repair protein RecF</fullName>
    </recommendedName>
</protein>
<dbReference type="Pfam" id="PF02463">
    <property type="entry name" value="SMC_N"/>
    <property type="match status" value="1"/>
</dbReference>
<reference evidence="12 13" key="1">
    <citation type="submission" date="2017-05" db="EMBL/GenBank/DDBJ databases">
        <authorList>
            <person name="Varghese N."/>
            <person name="Submissions S."/>
        </authorList>
    </citation>
    <scope>NUCLEOTIDE SEQUENCE [LARGE SCALE GENOMIC DNA]</scope>
    <source>
        <strain evidence="12 13">DSM 21342</strain>
    </source>
</reference>
<keyword evidence="9 10" id="KW-0227">DNA damage</keyword>
<dbReference type="EMBL" id="FXSZ01000001">
    <property type="protein sequence ID" value="SMO40773.1"/>
    <property type="molecule type" value="Genomic_DNA"/>
</dbReference>
<dbReference type="GO" id="GO:0005737">
    <property type="term" value="C:cytoplasm"/>
    <property type="evidence" value="ECO:0007669"/>
    <property type="project" value="UniProtKB-SubCell"/>
</dbReference>
<dbReference type="GO" id="GO:0006260">
    <property type="term" value="P:DNA replication"/>
    <property type="evidence" value="ECO:0007669"/>
    <property type="project" value="UniProtKB-UniRule"/>
</dbReference>
<dbReference type="Gene3D" id="1.20.1050.90">
    <property type="entry name" value="RecF/RecN/SMC, N-terminal domain"/>
    <property type="match status" value="1"/>
</dbReference>
<name>A0A521B0Z1_9SPHI</name>
<dbReference type="GO" id="GO:0005524">
    <property type="term" value="F:ATP binding"/>
    <property type="evidence" value="ECO:0007669"/>
    <property type="project" value="UniProtKB-UniRule"/>
</dbReference>
<evidence type="ECO:0000256" key="3">
    <source>
        <dbReference type="ARBA" id="ARBA00020170"/>
    </source>
</evidence>
<dbReference type="SUPFAM" id="SSF52540">
    <property type="entry name" value="P-loop containing nucleoside triphosphate hydrolases"/>
    <property type="match status" value="1"/>
</dbReference>
<evidence type="ECO:0000256" key="6">
    <source>
        <dbReference type="ARBA" id="ARBA00022741"/>
    </source>
</evidence>
<feature type="binding site" evidence="9">
    <location>
        <begin position="30"/>
        <end position="37"/>
    </location>
    <ligand>
        <name>ATP</name>
        <dbReference type="ChEBI" id="CHEBI:30616"/>
    </ligand>
</feature>
<dbReference type="RefSeq" id="WP_142601314.1">
    <property type="nucleotide sequence ID" value="NZ_FXSZ01000001.1"/>
</dbReference>
<dbReference type="NCBIfam" id="TIGR00611">
    <property type="entry name" value="recf"/>
    <property type="match status" value="1"/>
</dbReference>
<evidence type="ECO:0000259" key="11">
    <source>
        <dbReference type="Pfam" id="PF02463"/>
    </source>
</evidence>
<comment type="similarity">
    <text evidence="2 9 10">Belongs to the RecF family.</text>
</comment>
<dbReference type="InterPro" id="IPR001238">
    <property type="entry name" value="DNA-binding_RecF"/>
</dbReference>
<evidence type="ECO:0000256" key="10">
    <source>
        <dbReference type="RuleBase" id="RU000578"/>
    </source>
</evidence>
<comment type="function">
    <text evidence="9 10">The RecF protein is involved in DNA metabolism; it is required for DNA replication and normal SOS inducibility. RecF binds preferentially to single-stranded, linear DNA. It also seems to bind ATP.</text>
</comment>
<gene>
    <name evidence="9" type="primary">recF</name>
    <name evidence="12" type="ORF">SAMN06265350_101602</name>
</gene>